<keyword evidence="8 10" id="KW-0862">Zinc</keyword>
<dbReference type="PANTHER" id="PTHR46018">
    <property type="entry name" value="ZINC PHOSPHODIESTERASE ELAC PROTEIN 1"/>
    <property type="match status" value="1"/>
</dbReference>
<dbReference type="Pfam" id="PF23023">
    <property type="entry name" value="Anti-Pycsar_Apyc1"/>
    <property type="match status" value="1"/>
</dbReference>
<comment type="cofactor">
    <cofactor evidence="10">
        <name>Zn(2+)</name>
        <dbReference type="ChEBI" id="CHEBI:29105"/>
    </cofactor>
    <text evidence="10">Binds 2 Zn(2+) ions.</text>
</comment>
<dbReference type="Proteomes" id="UP001431572">
    <property type="component" value="Chromosome 2"/>
</dbReference>
<keyword evidence="5 10" id="KW-0479">Metal-binding</keyword>
<evidence type="ECO:0000259" key="11">
    <source>
        <dbReference type="Pfam" id="PF12706"/>
    </source>
</evidence>
<feature type="binding site" evidence="10">
    <location>
        <position position="211"/>
    </location>
    <ligand>
        <name>Zn(2+)</name>
        <dbReference type="ChEBI" id="CHEBI:29105"/>
        <label>2</label>
        <note>catalytic</note>
    </ligand>
</feature>
<evidence type="ECO:0000256" key="3">
    <source>
        <dbReference type="ARBA" id="ARBA00022694"/>
    </source>
</evidence>
<dbReference type="Gene3D" id="3.60.15.10">
    <property type="entry name" value="Ribonuclease Z/Hydroxyacylglutathione hydrolase-like"/>
    <property type="match status" value="1"/>
</dbReference>
<feature type="binding site" evidence="10">
    <location>
        <position position="140"/>
    </location>
    <ligand>
        <name>Zn(2+)</name>
        <dbReference type="ChEBI" id="CHEBI:29105"/>
        <label>1</label>
        <note>catalytic</note>
    </ligand>
</feature>
<dbReference type="GO" id="GO:0042781">
    <property type="term" value="F:3'-tRNA processing endoribonuclease activity"/>
    <property type="evidence" value="ECO:0007669"/>
    <property type="project" value="UniProtKB-UniRule"/>
</dbReference>
<evidence type="ECO:0000313" key="13">
    <source>
        <dbReference type="EMBL" id="WJW69670.1"/>
    </source>
</evidence>
<dbReference type="GO" id="GO:0042802">
    <property type="term" value="F:identical protein binding"/>
    <property type="evidence" value="ECO:0007669"/>
    <property type="project" value="UniProtKB-ARBA"/>
</dbReference>
<dbReference type="AlphaFoldDB" id="A0A8T7M6M4"/>
<keyword evidence="4 10" id="KW-0540">Nuclease</keyword>
<dbReference type="CDD" id="cd07717">
    <property type="entry name" value="RNaseZ_ZiPD-like_MBL-fold"/>
    <property type="match status" value="1"/>
</dbReference>
<dbReference type="RefSeq" id="WP_341471543.1">
    <property type="nucleotide sequence ID" value="NZ_CP128400.1"/>
</dbReference>
<feature type="binding site" evidence="10">
    <location>
        <position position="67"/>
    </location>
    <ligand>
        <name>Zn(2+)</name>
        <dbReference type="ChEBI" id="CHEBI:29105"/>
        <label>2</label>
        <note>catalytic</note>
    </ligand>
</feature>
<dbReference type="NCBIfam" id="NF000801">
    <property type="entry name" value="PRK00055.1-3"/>
    <property type="match status" value="1"/>
</dbReference>
<comment type="similarity">
    <text evidence="10">Belongs to the RNase Z family.</text>
</comment>
<evidence type="ECO:0000256" key="7">
    <source>
        <dbReference type="ARBA" id="ARBA00022801"/>
    </source>
</evidence>
<keyword evidence="15" id="KW-1185">Reference proteome</keyword>
<comment type="function">
    <text evidence="9 10">Zinc phosphodiesterase, which displays some tRNA 3'-processing endonuclease activity. Probably involved in tRNA maturation, by removing a 3'-trailer from precursor tRNA.</text>
</comment>
<evidence type="ECO:0000256" key="1">
    <source>
        <dbReference type="ARBA" id="ARBA00011738"/>
    </source>
</evidence>
<feature type="domain" description="Metallo-beta-lactamase" evidence="11">
    <location>
        <begin position="202"/>
        <end position="270"/>
    </location>
</feature>
<reference evidence="13" key="2">
    <citation type="journal article" date="2024" name="Nature">
        <title>Anoxygenic phototroph of the Chloroflexota uses a type I reaction centre.</title>
        <authorList>
            <person name="Tsuji J.M."/>
            <person name="Shaw N.A."/>
            <person name="Nagashima S."/>
            <person name="Venkiteswaran J.J."/>
            <person name="Schiff S.L."/>
            <person name="Watanabe T."/>
            <person name="Fukui M."/>
            <person name="Hanada S."/>
            <person name="Tank M."/>
            <person name="Neufeld J.D."/>
        </authorList>
    </citation>
    <scope>NUCLEOTIDE SEQUENCE</scope>
    <source>
        <strain evidence="13">L227-S17</strain>
    </source>
</reference>
<dbReference type="HAMAP" id="MF_01818">
    <property type="entry name" value="RNase_Z_BN"/>
    <property type="match status" value="1"/>
</dbReference>
<dbReference type="EC" id="3.1.26.11" evidence="2 10"/>
<evidence type="ECO:0000256" key="2">
    <source>
        <dbReference type="ARBA" id="ARBA00012477"/>
    </source>
</evidence>
<dbReference type="EMBL" id="CP128400">
    <property type="protein sequence ID" value="WJW69670.1"/>
    <property type="molecule type" value="Genomic_DNA"/>
</dbReference>
<dbReference type="FunFam" id="3.60.15.10:FF:000002">
    <property type="entry name" value="Ribonuclease Z"/>
    <property type="match status" value="1"/>
</dbReference>
<proteinExistence type="inferred from homology"/>
<dbReference type="NCBIfam" id="TIGR02651">
    <property type="entry name" value="RNase_Z"/>
    <property type="match status" value="1"/>
</dbReference>
<dbReference type="SUPFAM" id="SSF56281">
    <property type="entry name" value="Metallo-hydrolase/oxidoreductase"/>
    <property type="match status" value="1"/>
</dbReference>
<dbReference type="EMBL" id="JACATZ010000003">
    <property type="protein sequence ID" value="NWJ47765.1"/>
    <property type="molecule type" value="Genomic_DNA"/>
</dbReference>
<feature type="active site" description="Proton acceptor" evidence="10">
    <location>
        <position position="66"/>
    </location>
</feature>
<dbReference type="Proteomes" id="UP000521676">
    <property type="component" value="Unassembled WGS sequence"/>
</dbReference>
<evidence type="ECO:0000256" key="6">
    <source>
        <dbReference type="ARBA" id="ARBA00022759"/>
    </source>
</evidence>
<reference evidence="12 14" key="1">
    <citation type="submission" date="2020-06" db="EMBL/GenBank/DDBJ databases">
        <title>Anoxygenic phototrophic Chloroflexota member uses a Type I reaction center.</title>
        <authorList>
            <person name="Tsuji J.M."/>
            <person name="Shaw N.A."/>
            <person name="Nagashima S."/>
            <person name="Venkiteswaran J."/>
            <person name="Schiff S.L."/>
            <person name="Hanada S."/>
            <person name="Tank M."/>
            <person name="Neufeld J.D."/>
        </authorList>
    </citation>
    <scope>NUCLEOTIDE SEQUENCE [LARGE SCALE GENOMIC DNA]</scope>
    <source>
        <strain evidence="12">L227-S17</strain>
    </source>
</reference>
<dbReference type="InterPro" id="IPR013471">
    <property type="entry name" value="RNase_Z/BN"/>
</dbReference>
<feature type="binding site" evidence="10">
    <location>
        <position position="62"/>
    </location>
    <ligand>
        <name>Zn(2+)</name>
        <dbReference type="ChEBI" id="CHEBI:29105"/>
        <label>1</label>
        <note>catalytic</note>
    </ligand>
</feature>
<feature type="binding site" evidence="10">
    <location>
        <position position="211"/>
    </location>
    <ligand>
        <name>Zn(2+)</name>
        <dbReference type="ChEBI" id="CHEBI:29105"/>
        <label>1</label>
        <note>catalytic</note>
    </ligand>
</feature>
<comment type="subunit">
    <text evidence="1 10">Homodimer.</text>
</comment>
<keyword evidence="3 10" id="KW-0819">tRNA processing</keyword>
<accession>A0A8T7M6M4</accession>
<evidence type="ECO:0000256" key="9">
    <source>
        <dbReference type="ARBA" id="ARBA00057812"/>
    </source>
</evidence>
<organism evidence="12 14">
    <name type="scientific">Candidatus Chlorohelix allophototropha</name>
    <dbReference type="NCBI Taxonomy" id="3003348"/>
    <lineage>
        <taxon>Bacteria</taxon>
        <taxon>Bacillati</taxon>
        <taxon>Chloroflexota</taxon>
        <taxon>Chloroflexia</taxon>
        <taxon>Candidatus Chloroheliales</taxon>
        <taxon>Candidatus Chloroheliaceae</taxon>
        <taxon>Candidatus Chlorohelix</taxon>
    </lineage>
</organism>
<comment type="catalytic activity">
    <reaction evidence="10">
        <text>Endonucleolytic cleavage of RNA, removing extra 3' nucleotides from tRNA precursor, generating 3' termini of tRNAs. A 3'-hydroxy group is left at the tRNA terminus and a 5'-phosphoryl group is left at the trailer molecule.</text>
        <dbReference type="EC" id="3.1.26.11"/>
    </reaction>
</comment>
<sequence length="312" mass="34792">MRITFLGTSSGTPTRTRNVTSIALQLPQRAGLWLFDCGEGTQHQFLLSNLRLSQLDKIFFTHLHGDHLFGLVGLLASRSLRGGEIPAVTLYGPSGLKEYVESTLHYSYTHLGHDIEIQTVKPGIIFEDKEFIISCLPLKHRVESYGFAITEREQTGRFLVEKARELGITPGPLYGKLKNGELVTLPDGRIIDGKELVGSPRRGRKIVYCSDTIYCQNAIELARGADVLIHEATYTAIDEELAVRGQHSTALMAAKVAREAGVKTLIITHFSPRYEADEGNGLNVMLQEARSIFPDTFMAEDFWSYEVIRPNI</sequence>
<feature type="binding site" evidence="10">
    <location>
        <position position="66"/>
    </location>
    <ligand>
        <name>Zn(2+)</name>
        <dbReference type="ChEBI" id="CHEBI:29105"/>
        <label>2</label>
        <note>catalytic</note>
    </ligand>
</feature>
<evidence type="ECO:0000313" key="15">
    <source>
        <dbReference type="Proteomes" id="UP001431572"/>
    </source>
</evidence>
<keyword evidence="7 10" id="KW-0378">Hydrolase</keyword>
<name>A0A8T7M6M4_9CHLR</name>
<dbReference type="Pfam" id="PF12706">
    <property type="entry name" value="Lactamase_B_2"/>
    <property type="match status" value="1"/>
</dbReference>
<feature type="binding site" evidence="10">
    <location>
        <position position="64"/>
    </location>
    <ligand>
        <name>Zn(2+)</name>
        <dbReference type="ChEBI" id="CHEBI:29105"/>
        <label>1</label>
        <note>catalytic</note>
    </ligand>
</feature>
<keyword evidence="6 10" id="KW-0255">Endonuclease</keyword>
<evidence type="ECO:0000256" key="4">
    <source>
        <dbReference type="ARBA" id="ARBA00022722"/>
    </source>
</evidence>
<evidence type="ECO:0000313" key="14">
    <source>
        <dbReference type="Proteomes" id="UP000521676"/>
    </source>
</evidence>
<dbReference type="GO" id="GO:0008270">
    <property type="term" value="F:zinc ion binding"/>
    <property type="evidence" value="ECO:0007669"/>
    <property type="project" value="UniProtKB-UniRule"/>
</dbReference>
<evidence type="ECO:0000256" key="5">
    <source>
        <dbReference type="ARBA" id="ARBA00022723"/>
    </source>
</evidence>
<feature type="binding site" evidence="10">
    <location>
        <position position="269"/>
    </location>
    <ligand>
        <name>Zn(2+)</name>
        <dbReference type="ChEBI" id="CHEBI:29105"/>
        <label>2</label>
        <note>catalytic</note>
    </ligand>
</feature>
<gene>
    <name evidence="10 12" type="primary">rnz</name>
    <name evidence="12" type="ORF">HXX08_18080</name>
    <name evidence="13" type="ORF">OZ401_003298</name>
</gene>
<dbReference type="PANTHER" id="PTHR46018:SF2">
    <property type="entry name" value="ZINC PHOSPHODIESTERASE ELAC PROTEIN 1"/>
    <property type="match status" value="1"/>
</dbReference>
<dbReference type="InterPro" id="IPR001279">
    <property type="entry name" value="Metallo-B-lactamas"/>
</dbReference>
<evidence type="ECO:0000256" key="8">
    <source>
        <dbReference type="ARBA" id="ARBA00022833"/>
    </source>
</evidence>
<protein>
    <recommendedName>
        <fullName evidence="2 10">Ribonuclease Z</fullName>
        <shortName evidence="10">RNase Z</shortName>
        <ecNumber evidence="2 10">3.1.26.11</ecNumber>
    </recommendedName>
    <alternativeName>
        <fullName evidence="10">tRNA 3 endonuclease</fullName>
    </alternativeName>
    <alternativeName>
        <fullName evidence="10">tRNase Z</fullName>
    </alternativeName>
</protein>
<evidence type="ECO:0000313" key="12">
    <source>
        <dbReference type="EMBL" id="NWJ47765.1"/>
    </source>
</evidence>
<dbReference type="InterPro" id="IPR036866">
    <property type="entry name" value="RibonucZ/Hydroxyglut_hydro"/>
</dbReference>
<evidence type="ECO:0000256" key="10">
    <source>
        <dbReference type="HAMAP-Rule" id="MF_01818"/>
    </source>
</evidence>